<evidence type="ECO:0000259" key="4">
    <source>
        <dbReference type="PROSITE" id="PS50977"/>
    </source>
</evidence>
<dbReference type="PROSITE" id="PS50977">
    <property type="entry name" value="HTH_TETR_2"/>
    <property type="match status" value="1"/>
</dbReference>
<dbReference type="AlphaFoldDB" id="A0A1G9SQV5"/>
<dbReference type="InterPro" id="IPR036271">
    <property type="entry name" value="Tet_transcr_reg_TetR-rel_C_sf"/>
</dbReference>
<dbReference type="GO" id="GO:0003677">
    <property type="term" value="F:DNA binding"/>
    <property type="evidence" value="ECO:0007669"/>
    <property type="project" value="UniProtKB-UniRule"/>
</dbReference>
<keyword evidence="1 2" id="KW-0238">DNA-binding</keyword>
<dbReference type="InterPro" id="IPR041467">
    <property type="entry name" value="Sco4008_C"/>
</dbReference>
<dbReference type="STRING" id="633440.SAMN05421869_14235"/>
<dbReference type="Gene3D" id="1.10.357.10">
    <property type="entry name" value="Tetracycline Repressor, domain 2"/>
    <property type="match status" value="1"/>
</dbReference>
<dbReference type="EMBL" id="FNDJ01000042">
    <property type="protein sequence ID" value="SDM37791.1"/>
    <property type="molecule type" value="Genomic_DNA"/>
</dbReference>
<dbReference type="PANTHER" id="PTHR30328">
    <property type="entry name" value="TRANSCRIPTIONAL REPRESSOR"/>
    <property type="match status" value="1"/>
</dbReference>
<evidence type="ECO:0000313" key="6">
    <source>
        <dbReference type="Proteomes" id="UP000199202"/>
    </source>
</evidence>
<organism evidence="5 6">
    <name type="scientific">Nonomuraea jiangxiensis</name>
    <dbReference type="NCBI Taxonomy" id="633440"/>
    <lineage>
        <taxon>Bacteria</taxon>
        <taxon>Bacillati</taxon>
        <taxon>Actinomycetota</taxon>
        <taxon>Actinomycetes</taxon>
        <taxon>Streptosporangiales</taxon>
        <taxon>Streptosporangiaceae</taxon>
        <taxon>Nonomuraea</taxon>
    </lineage>
</organism>
<evidence type="ECO:0000256" key="2">
    <source>
        <dbReference type="PROSITE-ProRule" id="PRU00335"/>
    </source>
</evidence>
<accession>A0A1G9SQV5</accession>
<dbReference type="SUPFAM" id="SSF46689">
    <property type="entry name" value="Homeodomain-like"/>
    <property type="match status" value="1"/>
</dbReference>
<feature type="DNA-binding region" description="H-T-H motif" evidence="2">
    <location>
        <begin position="51"/>
        <end position="70"/>
    </location>
</feature>
<dbReference type="PRINTS" id="PR00455">
    <property type="entry name" value="HTHTETR"/>
</dbReference>
<dbReference type="Proteomes" id="UP000199202">
    <property type="component" value="Unassembled WGS sequence"/>
</dbReference>
<sequence length="230" mass="25495">MTERESVEGGSRSPRRHRDRTERDQAAVRTRQRILDAAVAEFGAKGYAGARTAGIAARAGVNQQLIAYYFGGKQGLLDELRRHWSARTDSLVPPEATFAESLRAYLDVTLDHMDWARLVVWQALGEESGEAGEESRSAQRQRLEEGVRRIRERQRAGELTDSVSAEFVVLLMHLAAFAPVAMPTLAEDLLGVAPGSQDYRRLCQDQLTALLAPGETSATPDRAGRRHRDD</sequence>
<feature type="domain" description="HTH tetR-type" evidence="4">
    <location>
        <begin position="28"/>
        <end position="88"/>
    </location>
</feature>
<dbReference type="InterPro" id="IPR009057">
    <property type="entry name" value="Homeodomain-like_sf"/>
</dbReference>
<protein>
    <submittedName>
        <fullName evidence="5">DNA-binding transcriptional regulator, AcrR family</fullName>
    </submittedName>
</protein>
<name>A0A1G9SQV5_9ACTN</name>
<evidence type="ECO:0000313" key="5">
    <source>
        <dbReference type="EMBL" id="SDM37791.1"/>
    </source>
</evidence>
<proteinExistence type="predicted"/>
<dbReference type="RefSeq" id="WP_218136400.1">
    <property type="nucleotide sequence ID" value="NZ_FNDJ01000042.1"/>
</dbReference>
<dbReference type="Pfam" id="PF17926">
    <property type="entry name" value="TetR_C_21"/>
    <property type="match status" value="1"/>
</dbReference>
<dbReference type="InterPro" id="IPR050109">
    <property type="entry name" value="HTH-type_TetR-like_transc_reg"/>
</dbReference>
<dbReference type="GO" id="GO:0006355">
    <property type="term" value="P:regulation of DNA-templated transcription"/>
    <property type="evidence" value="ECO:0007669"/>
    <property type="project" value="UniProtKB-ARBA"/>
</dbReference>
<dbReference type="SUPFAM" id="SSF48498">
    <property type="entry name" value="Tetracyclin repressor-like, C-terminal domain"/>
    <property type="match status" value="1"/>
</dbReference>
<gene>
    <name evidence="5" type="ORF">SAMN05421869_14235</name>
</gene>
<dbReference type="PANTHER" id="PTHR30328:SF54">
    <property type="entry name" value="HTH-TYPE TRANSCRIPTIONAL REPRESSOR SCO4008"/>
    <property type="match status" value="1"/>
</dbReference>
<evidence type="ECO:0000256" key="3">
    <source>
        <dbReference type="SAM" id="MobiDB-lite"/>
    </source>
</evidence>
<dbReference type="Pfam" id="PF00440">
    <property type="entry name" value="TetR_N"/>
    <property type="match status" value="1"/>
</dbReference>
<reference evidence="5 6" key="1">
    <citation type="submission" date="2016-10" db="EMBL/GenBank/DDBJ databases">
        <authorList>
            <person name="de Groot N.N."/>
        </authorList>
    </citation>
    <scope>NUCLEOTIDE SEQUENCE [LARGE SCALE GENOMIC DNA]</scope>
    <source>
        <strain evidence="5 6">CGMCC 4.6533</strain>
    </source>
</reference>
<evidence type="ECO:0000256" key="1">
    <source>
        <dbReference type="ARBA" id="ARBA00023125"/>
    </source>
</evidence>
<dbReference type="InterPro" id="IPR001647">
    <property type="entry name" value="HTH_TetR"/>
</dbReference>
<keyword evidence="6" id="KW-1185">Reference proteome</keyword>
<feature type="region of interest" description="Disordered" evidence="3">
    <location>
        <begin position="1"/>
        <end position="27"/>
    </location>
</feature>